<evidence type="ECO:0000313" key="2">
    <source>
        <dbReference type="Proteomes" id="UP001174677"/>
    </source>
</evidence>
<dbReference type="Proteomes" id="UP001174677">
    <property type="component" value="Chromosome 13"/>
</dbReference>
<organism evidence="1 2">
    <name type="scientific">Hevea brasiliensis</name>
    <name type="common">Para rubber tree</name>
    <name type="synonym">Siphonia brasiliensis</name>
    <dbReference type="NCBI Taxonomy" id="3981"/>
    <lineage>
        <taxon>Eukaryota</taxon>
        <taxon>Viridiplantae</taxon>
        <taxon>Streptophyta</taxon>
        <taxon>Embryophyta</taxon>
        <taxon>Tracheophyta</taxon>
        <taxon>Spermatophyta</taxon>
        <taxon>Magnoliopsida</taxon>
        <taxon>eudicotyledons</taxon>
        <taxon>Gunneridae</taxon>
        <taxon>Pentapetalae</taxon>
        <taxon>rosids</taxon>
        <taxon>fabids</taxon>
        <taxon>Malpighiales</taxon>
        <taxon>Euphorbiaceae</taxon>
        <taxon>Crotonoideae</taxon>
        <taxon>Micrandreae</taxon>
        <taxon>Hevea</taxon>
    </lineage>
</organism>
<comment type="caution">
    <text evidence="1">The sequence shown here is derived from an EMBL/GenBank/DDBJ whole genome shotgun (WGS) entry which is preliminary data.</text>
</comment>
<evidence type="ECO:0000313" key="1">
    <source>
        <dbReference type="EMBL" id="KAJ9162837.1"/>
    </source>
</evidence>
<name>A0ABQ9LBQ9_HEVBR</name>
<protein>
    <submittedName>
        <fullName evidence="1">Uncharacterized protein</fullName>
    </submittedName>
</protein>
<gene>
    <name evidence="1" type="ORF">P3X46_022579</name>
</gene>
<feature type="non-terminal residue" evidence="1">
    <location>
        <position position="1"/>
    </location>
</feature>
<proteinExistence type="predicted"/>
<keyword evidence="2" id="KW-1185">Reference proteome</keyword>
<reference evidence="1" key="1">
    <citation type="journal article" date="2023" name="Plant Biotechnol. J.">
        <title>Chromosome-level wild Hevea brasiliensis genome provides new tools for genomic-assisted breeding and valuable loci to elevate rubber yield.</title>
        <authorList>
            <person name="Cheng H."/>
            <person name="Song X."/>
            <person name="Hu Y."/>
            <person name="Wu T."/>
            <person name="Yang Q."/>
            <person name="An Z."/>
            <person name="Feng S."/>
            <person name="Deng Z."/>
            <person name="Wu W."/>
            <person name="Zeng X."/>
            <person name="Tu M."/>
            <person name="Wang X."/>
            <person name="Huang H."/>
        </authorList>
    </citation>
    <scope>NUCLEOTIDE SEQUENCE</scope>
    <source>
        <strain evidence="1">MT/VB/25A 57/8</strain>
    </source>
</reference>
<sequence>LYIIKPIPMSLSLYRMSYDIFLKKLIMQLYVKAYVNGNFEDSGCVFILEDGAELPFD</sequence>
<dbReference type="EMBL" id="JARPOI010000013">
    <property type="protein sequence ID" value="KAJ9162837.1"/>
    <property type="molecule type" value="Genomic_DNA"/>
</dbReference>
<accession>A0ABQ9LBQ9</accession>